<feature type="compositionally biased region" description="Basic and acidic residues" evidence="1">
    <location>
        <begin position="62"/>
        <end position="71"/>
    </location>
</feature>
<protein>
    <submittedName>
        <fullName evidence="2">Uncharacterized protein</fullName>
    </submittedName>
</protein>
<dbReference type="EMBL" id="OBDY01000006">
    <property type="protein sequence ID" value="SNY41568.1"/>
    <property type="molecule type" value="Genomic_DNA"/>
</dbReference>
<proteinExistence type="predicted"/>
<name>A0A285I0T9_9ACTN</name>
<evidence type="ECO:0000313" key="3">
    <source>
        <dbReference type="Proteomes" id="UP000219612"/>
    </source>
</evidence>
<sequence>MRYQQLGFFSRKQMSAMTDRTLSPKWSPEHDADRRELDRCRKWGLAQRHGFKLFRLRIEERDRQASQRTELRTTAQREPLPAAREETQGKAAQVTASSEVQGSTPREVREPATSAVQGSTTRKPASSEVRVSAPIAVRGLAPRVARAIAVMVWGFKAARGYGDSAGRLRLGAHEGPCDEVAVRHLVLQPISRMESVRTGCGAMPEIRPRARDFGEFRQWNPPAECRGVRAVTRASVKFGIRERKWVARKGSTYVRLRGSRPVLTRAGPVGPRRSVAGVAPALPIRGPLLKSRRRRLPERKAPTP</sequence>
<accession>A0A285I0T9</accession>
<reference evidence="2 3" key="1">
    <citation type="submission" date="2017-09" db="EMBL/GenBank/DDBJ databases">
        <authorList>
            <person name="Ehlers B."/>
            <person name="Leendertz F.H."/>
        </authorList>
    </citation>
    <scope>NUCLEOTIDE SEQUENCE [LARGE SCALE GENOMIC DNA]</scope>
    <source>
        <strain evidence="2 3">CGMCC 4.6857</strain>
    </source>
</reference>
<evidence type="ECO:0000256" key="1">
    <source>
        <dbReference type="SAM" id="MobiDB-lite"/>
    </source>
</evidence>
<dbReference type="Proteomes" id="UP000219612">
    <property type="component" value="Unassembled WGS sequence"/>
</dbReference>
<keyword evidence="3" id="KW-1185">Reference proteome</keyword>
<gene>
    <name evidence="2" type="ORF">SAMN05421748_106181</name>
</gene>
<dbReference type="AlphaFoldDB" id="A0A285I0T9"/>
<feature type="region of interest" description="Disordered" evidence="1">
    <location>
        <begin position="62"/>
        <end position="129"/>
    </location>
</feature>
<feature type="compositionally biased region" description="Polar residues" evidence="1">
    <location>
        <begin position="94"/>
        <end position="104"/>
    </location>
</feature>
<organism evidence="2 3">
    <name type="scientific">Paractinoplanes atraurantiacus</name>
    <dbReference type="NCBI Taxonomy" id="1036182"/>
    <lineage>
        <taxon>Bacteria</taxon>
        <taxon>Bacillati</taxon>
        <taxon>Actinomycetota</taxon>
        <taxon>Actinomycetes</taxon>
        <taxon>Micromonosporales</taxon>
        <taxon>Micromonosporaceae</taxon>
        <taxon>Paractinoplanes</taxon>
    </lineage>
</organism>
<evidence type="ECO:0000313" key="2">
    <source>
        <dbReference type="EMBL" id="SNY41568.1"/>
    </source>
</evidence>
<feature type="compositionally biased region" description="Polar residues" evidence="1">
    <location>
        <begin position="114"/>
        <end position="124"/>
    </location>
</feature>